<protein>
    <submittedName>
        <fullName evidence="1">Uncharacterized protein</fullName>
    </submittedName>
</protein>
<accession>A0A3N6P7R8</accession>
<dbReference type="EMBL" id="RCBY01000142">
    <property type="protein sequence ID" value="RQH33494.1"/>
    <property type="molecule type" value="Genomic_DNA"/>
</dbReference>
<evidence type="ECO:0000313" key="2">
    <source>
        <dbReference type="Proteomes" id="UP000269154"/>
    </source>
</evidence>
<organism evidence="1 2">
    <name type="scientific">Okeania hirsuta</name>
    <dbReference type="NCBI Taxonomy" id="1458930"/>
    <lineage>
        <taxon>Bacteria</taxon>
        <taxon>Bacillati</taxon>
        <taxon>Cyanobacteriota</taxon>
        <taxon>Cyanophyceae</taxon>
        <taxon>Oscillatoriophycideae</taxon>
        <taxon>Oscillatoriales</taxon>
        <taxon>Microcoleaceae</taxon>
        <taxon>Okeania</taxon>
    </lineage>
</organism>
<gene>
    <name evidence="1" type="ORF">D5R40_21340</name>
</gene>
<feature type="non-terminal residue" evidence="1">
    <location>
        <position position="1"/>
    </location>
</feature>
<comment type="caution">
    <text evidence="1">The sequence shown here is derived from an EMBL/GenBank/DDBJ whole genome shotgun (WGS) entry which is preliminary data.</text>
</comment>
<evidence type="ECO:0000313" key="1">
    <source>
        <dbReference type="EMBL" id="RQH33494.1"/>
    </source>
</evidence>
<reference evidence="1 2" key="1">
    <citation type="journal article" date="2018" name="ACS Chem. Biol.">
        <title>Ketoreductase domain dysfunction expands chemodiversity: malyngamide biosynthesis in the cyanobacterium Okeania hirsuta.</title>
        <authorList>
            <person name="Moss N.A."/>
            <person name="Leao T."/>
            <person name="Rankin M."/>
            <person name="McCullough T.M."/>
            <person name="Qu P."/>
            <person name="Korobeynikov A."/>
            <person name="Smith J.L."/>
            <person name="Gerwick L."/>
            <person name="Gerwick W.H."/>
        </authorList>
    </citation>
    <scope>NUCLEOTIDE SEQUENCE [LARGE SCALE GENOMIC DNA]</scope>
    <source>
        <strain evidence="1 2">PAB10Feb10-1</strain>
    </source>
</reference>
<proteinExistence type="predicted"/>
<sequence>GGANPHVIFLLSPVSCLLSPSSNYSEVRGFDMTHHSWQKLLQLVRDAPANALARVPFQPRA</sequence>
<name>A0A3N6P7R8_9CYAN</name>
<dbReference type="Proteomes" id="UP000269154">
    <property type="component" value="Unassembled WGS sequence"/>
</dbReference>
<dbReference type="AlphaFoldDB" id="A0A3N6P7R8"/>
<keyword evidence="2" id="KW-1185">Reference proteome</keyword>